<accession>A0A135I159</accession>
<dbReference type="SUPFAM" id="SSF53756">
    <property type="entry name" value="UDP-Glycosyltransferase/glycogen phosphorylase"/>
    <property type="match status" value="1"/>
</dbReference>
<feature type="domain" description="Glycosyl transferase family 1" evidence="1">
    <location>
        <begin position="203"/>
        <end position="346"/>
    </location>
</feature>
<comment type="caution">
    <text evidence="3">The sequence shown here is derived from an EMBL/GenBank/DDBJ whole genome shotgun (WGS) entry which is preliminary data.</text>
</comment>
<proteinExistence type="predicted"/>
<dbReference type="PANTHER" id="PTHR45947">
    <property type="entry name" value="SULFOQUINOVOSYL TRANSFERASE SQD2"/>
    <property type="match status" value="1"/>
</dbReference>
<dbReference type="InterPro" id="IPR028098">
    <property type="entry name" value="Glyco_trans_4-like_N"/>
</dbReference>
<dbReference type="InterPro" id="IPR001296">
    <property type="entry name" value="Glyco_trans_1"/>
</dbReference>
<dbReference type="EMBL" id="LNTU01000001">
    <property type="protein sequence ID" value="KXF79184.1"/>
    <property type="molecule type" value="Genomic_DNA"/>
</dbReference>
<dbReference type="Gene3D" id="3.40.50.2000">
    <property type="entry name" value="Glycogen Phosphorylase B"/>
    <property type="match status" value="2"/>
</dbReference>
<dbReference type="RefSeq" id="WP_068880521.1">
    <property type="nucleotide sequence ID" value="NZ_LNTU01000001.1"/>
</dbReference>
<dbReference type="GO" id="GO:0016757">
    <property type="term" value="F:glycosyltransferase activity"/>
    <property type="evidence" value="ECO:0007669"/>
    <property type="project" value="InterPro"/>
</dbReference>
<keyword evidence="4" id="KW-1185">Reference proteome</keyword>
<evidence type="ECO:0000313" key="4">
    <source>
        <dbReference type="Proteomes" id="UP000070107"/>
    </source>
</evidence>
<evidence type="ECO:0000259" key="2">
    <source>
        <dbReference type="Pfam" id="PF13439"/>
    </source>
</evidence>
<dbReference type="STRING" id="1494590.ATN84_05505"/>
<evidence type="ECO:0000259" key="1">
    <source>
        <dbReference type="Pfam" id="PF00534"/>
    </source>
</evidence>
<evidence type="ECO:0000313" key="3">
    <source>
        <dbReference type="EMBL" id="KXF79184.1"/>
    </source>
</evidence>
<name>A0A135I159_9HYPH</name>
<keyword evidence="3" id="KW-0808">Transferase</keyword>
<dbReference type="InterPro" id="IPR050194">
    <property type="entry name" value="Glycosyltransferase_grp1"/>
</dbReference>
<sequence length="384" mass="42541">MSERGVAEKRPEVMMLGLRGIPDVQGGVEKHVEELSRQFVEKGWDVEVIGRKPYLPHSAPYMWKDIRVLPLWAPRSMKFEAIVHTALGVFVAAWRRPDILHIHAIGPALMTPLARLLGLKVVVTHHGFDYHRQKWNRFARTVLKLGESAGMRFADRRIAVSNDIARTMEKRYGVPVRFVPNGVSVRRGVSDTGILEKFGLAPRRYVILVARIVPEKRQLDLIAAFARLNDPSLKLVLVGSAEHTASYAQEVEKLAEKTPGAVLAGMQTGDDLACLFGNARLFVLPSSHEGMPIALLEAMGYGLPVLASDITANLEIGLPPEDYFPLGNVDELASALRRKLAEPFSEKEASARASHIEKAYGWPSIAGRTLQVYEETAGGPPKRR</sequence>
<feature type="domain" description="Glycosyltransferase subfamily 4-like N-terminal" evidence="2">
    <location>
        <begin position="26"/>
        <end position="186"/>
    </location>
</feature>
<dbReference type="CDD" id="cd03801">
    <property type="entry name" value="GT4_PimA-like"/>
    <property type="match status" value="1"/>
</dbReference>
<protein>
    <submittedName>
        <fullName evidence="3">Glycosyl transferase</fullName>
    </submittedName>
</protein>
<reference evidence="3 4" key="1">
    <citation type="submission" date="2015-11" db="EMBL/GenBank/DDBJ databases">
        <title>Draft genome sequence of Paramesorhizobium deserti A-3-E, a strain highly resistant to diverse beta-lactam antibiotics.</title>
        <authorList>
            <person name="Lv R."/>
            <person name="Yang X."/>
            <person name="Fang N."/>
            <person name="Guo J."/>
            <person name="Luo X."/>
            <person name="Peng F."/>
            <person name="Yang R."/>
            <person name="Cui Y."/>
            <person name="Fang C."/>
            <person name="Song Y."/>
        </authorList>
    </citation>
    <scope>NUCLEOTIDE SEQUENCE [LARGE SCALE GENOMIC DNA]</scope>
    <source>
        <strain evidence="3 4">A-3-E</strain>
    </source>
</reference>
<dbReference type="Pfam" id="PF13439">
    <property type="entry name" value="Glyco_transf_4"/>
    <property type="match status" value="1"/>
</dbReference>
<dbReference type="AlphaFoldDB" id="A0A135I159"/>
<dbReference type="Proteomes" id="UP000070107">
    <property type="component" value="Unassembled WGS sequence"/>
</dbReference>
<dbReference type="Pfam" id="PF00534">
    <property type="entry name" value="Glycos_transf_1"/>
    <property type="match status" value="1"/>
</dbReference>
<dbReference type="PANTHER" id="PTHR45947:SF3">
    <property type="entry name" value="SULFOQUINOVOSYL TRANSFERASE SQD2"/>
    <property type="match status" value="1"/>
</dbReference>
<organism evidence="3 4">
    <name type="scientific">Paramesorhizobium deserti</name>
    <dbReference type="NCBI Taxonomy" id="1494590"/>
    <lineage>
        <taxon>Bacteria</taxon>
        <taxon>Pseudomonadati</taxon>
        <taxon>Pseudomonadota</taxon>
        <taxon>Alphaproteobacteria</taxon>
        <taxon>Hyphomicrobiales</taxon>
        <taxon>Phyllobacteriaceae</taxon>
        <taxon>Paramesorhizobium</taxon>
    </lineage>
</organism>
<gene>
    <name evidence="3" type="ORF">ATN84_05505</name>
</gene>